<accession>A0AAD9A6N7</accession>
<dbReference type="PANTHER" id="PTHR35395">
    <property type="entry name" value="DUF6536 DOMAIN-CONTAINING PROTEIN"/>
    <property type="match status" value="1"/>
</dbReference>
<proteinExistence type="predicted"/>
<dbReference type="InterPro" id="IPR046623">
    <property type="entry name" value="DUF6536"/>
</dbReference>
<organism evidence="3 4">
    <name type="scientific">Colletotrichum chrysophilum</name>
    <dbReference type="NCBI Taxonomy" id="1836956"/>
    <lineage>
        <taxon>Eukaryota</taxon>
        <taxon>Fungi</taxon>
        <taxon>Dikarya</taxon>
        <taxon>Ascomycota</taxon>
        <taxon>Pezizomycotina</taxon>
        <taxon>Sordariomycetes</taxon>
        <taxon>Hypocreomycetidae</taxon>
        <taxon>Glomerellales</taxon>
        <taxon>Glomerellaceae</taxon>
        <taxon>Colletotrichum</taxon>
        <taxon>Colletotrichum gloeosporioides species complex</taxon>
    </lineage>
</organism>
<feature type="domain" description="DUF6536" evidence="2">
    <location>
        <begin position="57"/>
        <end position="208"/>
    </location>
</feature>
<feature type="transmembrane region" description="Helical" evidence="1">
    <location>
        <begin position="169"/>
        <end position="189"/>
    </location>
</feature>
<feature type="transmembrane region" description="Helical" evidence="1">
    <location>
        <begin position="408"/>
        <end position="431"/>
    </location>
</feature>
<feature type="transmembrane region" description="Helical" evidence="1">
    <location>
        <begin position="678"/>
        <end position="705"/>
    </location>
</feature>
<keyword evidence="1" id="KW-0812">Transmembrane</keyword>
<gene>
    <name evidence="3" type="ORF">CCHR01_15993</name>
</gene>
<dbReference type="Proteomes" id="UP001243330">
    <property type="component" value="Unassembled WGS sequence"/>
</dbReference>
<dbReference type="Pfam" id="PF20163">
    <property type="entry name" value="DUF6536"/>
    <property type="match status" value="1"/>
</dbReference>
<evidence type="ECO:0000313" key="4">
    <source>
        <dbReference type="Proteomes" id="UP001243330"/>
    </source>
</evidence>
<reference evidence="3" key="1">
    <citation type="submission" date="2023-01" db="EMBL/GenBank/DDBJ databases">
        <title>Colletotrichum chrysophilum M932 genome sequence.</title>
        <authorList>
            <person name="Baroncelli R."/>
        </authorList>
    </citation>
    <scope>NUCLEOTIDE SEQUENCE</scope>
    <source>
        <strain evidence="3">M932</strain>
    </source>
</reference>
<keyword evidence="1" id="KW-1133">Transmembrane helix</keyword>
<evidence type="ECO:0000259" key="2">
    <source>
        <dbReference type="Pfam" id="PF20163"/>
    </source>
</evidence>
<feature type="transmembrane region" description="Helical" evidence="1">
    <location>
        <begin position="57"/>
        <end position="79"/>
    </location>
</feature>
<keyword evidence="4" id="KW-1185">Reference proteome</keyword>
<sequence length="835" mass="93612">MGISTYQEPLSTVVLPNGASCQYFFAVIVMNNTSRSPCTKRATTIVMRIYGQRPVGWRINTLICAILVWLMTVLLWVLLLTSFSKNHDLSDMPPFYAADCHDTRRVMVVVRLLVGALSTLVIVSSYIFMQLLVSPTREDVDRAHAQRRWMDIGCMSVKNLRFISNGRRVLFVLFGLIWIPFHLLAPASVAETARTTPWVTVLATESFLSGGKYHLPGLGLGAYLQDTPGFYSNDLNMSVPEAVEYIAAHATGWERLSGRECLQKYEYWVNVDKRRHVVAVMSTDDWDGEFLDSLSSVWYAGICGFEANKQDLPCGGLTLGLNVTSDSVNGTYEGVSIVSDNRPRVPTRGASSKAEIDGMVDEHDNWIIPWHAKDNLHNTPVLRKNLTVKYCLSEPFPTHCKARVSNTLFLAICLLAVAVSTLCAVALRILWGQDRLVAVGDAVDSFIRRPDMTTRDMCTLGWRDFSSTTIERLQKPKMEGWVHSQRQYVRRRGRWGDSVHVSDWVKLLLPGGVGFIICLLSLISFVEAGGGWQKALSASIFGQNSSNPILMMKYPSESLRAFMVMLASRPIGASLVATMPQLLLAILPLILHHTYTRMFIARTWSSYATRFKTLRVNERRGQQRENHFFEIPSKYFLSFVTIGTLTRWLCSNAIYVIHVESFHADPSTVEPYHPYVNVFVSLKAALGTIITLFFILVTPIFMALIPLPGESVLVGSCSAAISASCHVIEPEHLQRRTPGEKQPELVHLKSDTSMAKEYEKVKVSSVDGDYESRPEYDWRAELAEGRIRWGVLREARSATDRGGNLEGLAQVLSFGSEETYLGSPREDEFYGGTRL</sequence>
<feature type="transmembrane region" description="Helical" evidence="1">
    <location>
        <begin position="507"/>
        <end position="526"/>
    </location>
</feature>
<dbReference type="AlphaFoldDB" id="A0AAD9A6N7"/>
<evidence type="ECO:0000256" key="1">
    <source>
        <dbReference type="SAM" id="Phobius"/>
    </source>
</evidence>
<protein>
    <recommendedName>
        <fullName evidence="2">DUF6536 domain-containing protein</fullName>
    </recommendedName>
</protein>
<feature type="transmembrane region" description="Helical" evidence="1">
    <location>
        <begin position="571"/>
        <end position="591"/>
    </location>
</feature>
<dbReference type="EMBL" id="JAQOWY010000485">
    <property type="protein sequence ID" value="KAK1841375.1"/>
    <property type="molecule type" value="Genomic_DNA"/>
</dbReference>
<name>A0AAD9A6N7_9PEZI</name>
<evidence type="ECO:0000313" key="3">
    <source>
        <dbReference type="EMBL" id="KAK1841375.1"/>
    </source>
</evidence>
<keyword evidence="1" id="KW-0472">Membrane</keyword>
<dbReference type="PANTHER" id="PTHR35395:SF1">
    <property type="entry name" value="DUF6536 DOMAIN-CONTAINING PROTEIN"/>
    <property type="match status" value="1"/>
</dbReference>
<feature type="transmembrane region" description="Helical" evidence="1">
    <location>
        <begin position="112"/>
        <end position="133"/>
    </location>
</feature>
<comment type="caution">
    <text evidence="3">The sequence shown here is derived from an EMBL/GenBank/DDBJ whole genome shotgun (WGS) entry which is preliminary data.</text>
</comment>